<keyword evidence="1" id="KW-0812">Transmembrane</keyword>
<accession>X0XR24</accession>
<reference evidence="2" key="1">
    <citation type="journal article" date="2014" name="Front. Microbiol.">
        <title>High frequency of phylogenetically diverse reductive dehalogenase-homologous genes in deep subseafloor sedimentary metagenomes.</title>
        <authorList>
            <person name="Kawai M."/>
            <person name="Futagami T."/>
            <person name="Toyoda A."/>
            <person name="Takaki Y."/>
            <person name="Nishi S."/>
            <person name="Hori S."/>
            <person name="Arai W."/>
            <person name="Tsubouchi T."/>
            <person name="Morono Y."/>
            <person name="Uchiyama I."/>
            <person name="Ito T."/>
            <person name="Fujiyama A."/>
            <person name="Inagaki F."/>
            <person name="Takami H."/>
        </authorList>
    </citation>
    <scope>NUCLEOTIDE SEQUENCE</scope>
    <source>
        <strain evidence="2">Expedition CK06-06</strain>
    </source>
</reference>
<gene>
    <name evidence="2" type="ORF">S01H1_81842</name>
</gene>
<keyword evidence="1" id="KW-1133">Transmembrane helix</keyword>
<feature type="non-terminal residue" evidence="2">
    <location>
        <position position="1"/>
    </location>
</feature>
<evidence type="ECO:0000256" key="1">
    <source>
        <dbReference type="SAM" id="Phobius"/>
    </source>
</evidence>
<dbReference type="EMBL" id="BARS01055433">
    <property type="protein sequence ID" value="GAG45624.1"/>
    <property type="molecule type" value="Genomic_DNA"/>
</dbReference>
<sequence length="33" mass="3656">YFHADWAPLYRLLLPSVALLGLAAVGLWFIVGL</sequence>
<name>X0XR24_9ZZZZ</name>
<proteinExistence type="predicted"/>
<evidence type="ECO:0000313" key="2">
    <source>
        <dbReference type="EMBL" id="GAG45624.1"/>
    </source>
</evidence>
<organism evidence="2">
    <name type="scientific">marine sediment metagenome</name>
    <dbReference type="NCBI Taxonomy" id="412755"/>
    <lineage>
        <taxon>unclassified sequences</taxon>
        <taxon>metagenomes</taxon>
        <taxon>ecological metagenomes</taxon>
    </lineage>
</organism>
<keyword evidence="1" id="KW-0472">Membrane</keyword>
<feature type="transmembrane region" description="Helical" evidence="1">
    <location>
        <begin position="12"/>
        <end position="31"/>
    </location>
</feature>
<dbReference type="AlphaFoldDB" id="X0XR24"/>
<comment type="caution">
    <text evidence="2">The sequence shown here is derived from an EMBL/GenBank/DDBJ whole genome shotgun (WGS) entry which is preliminary data.</text>
</comment>
<protein>
    <submittedName>
        <fullName evidence="2">Uncharacterized protein</fullName>
    </submittedName>
</protein>